<dbReference type="RefSeq" id="WP_175476615.1">
    <property type="nucleotide sequence ID" value="NZ_FOBS01000037.1"/>
</dbReference>
<organism evidence="2 3">
    <name type="scientific">Syntrophus gentianae</name>
    <dbReference type="NCBI Taxonomy" id="43775"/>
    <lineage>
        <taxon>Bacteria</taxon>
        <taxon>Pseudomonadati</taxon>
        <taxon>Thermodesulfobacteriota</taxon>
        <taxon>Syntrophia</taxon>
        <taxon>Syntrophales</taxon>
        <taxon>Syntrophaceae</taxon>
        <taxon>Syntrophus</taxon>
    </lineage>
</organism>
<evidence type="ECO:0000313" key="2">
    <source>
        <dbReference type="EMBL" id="SEM70833.1"/>
    </source>
</evidence>
<accession>A0A1H8AJY7</accession>
<dbReference type="Gene3D" id="3.40.50.300">
    <property type="entry name" value="P-loop containing nucleotide triphosphate hydrolases"/>
    <property type="match status" value="1"/>
</dbReference>
<evidence type="ECO:0000313" key="3">
    <source>
        <dbReference type="Proteomes" id="UP000198744"/>
    </source>
</evidence>
<feature type="domain" description="IstB-like ATP-binding" evidence="1">
    <location>
        <begin position="1"/>
        <end position="62"/>
    </location>
</feature>
<proteinExistence type="predicted"/>
<dbReference type="STRING" id="43775.SAMN04489760_1371"/>
<feature type="non-terminal residue" evidence="2">
    <location>
        <position position="1"/>
    </location>
</feature>
<dbReference type="AlphaFoldDB" id="A0A1H8AJY7"/>
<keyword evidence="3" id="KW-1185">Reference proteome</keyword>
<reference evidence="2 3" key="1">
    <citation type="submission" date="2016-10" db="EMBL/GenBank/DDBJ databases">
        <authorList>
            <person name="de Groot N.N."/>
        </authorList>
    </citation>
    <scope>NUCLEOTIDE SEQUENCE [LARGE SCALE GENOMIC DNA]</scope>
    <source>
        <strain evidence="2 3">DSM 8423</strain>
    </source>
</reference>
<protein>
    <submittedName>
        <fullName evidence="2">IstB-like ATP binding protein</fullName>
    </submittedName>
</protein>
<dbReference type="GO" id="GO:0005524">
    <property type="term" value="F:ATP binding"/>
    <property type="evidence" value="ECO:0007669"/>
    <property type="project" value="InterPro"/>
</dbReference>
<dbReference type="InterPro" id="IPR027417">
    <property type="entry name" value="P-loop_NTPase"/>
</dbReference>
<dbReference type="Pfam" id="PF01695">
    <property type="entry name" value="IstB_IS21"/>
    <property type="match status" value="1"/>
</dbReference>
<dbReference type="Proteomes" id="UP000198744">
    <property type="component" value="Unassembled WGS sequence"/>
</dbReference>
<sequence>DLLEVVEERHGHASTIVTSQLPVDLWHEQIGDPTIADAILDRLVHNAHKINLSMKGESMRKKYAGLT</sequence>
<evidence type="ECO:0000259" key="1">
    <source>
        <dbReference type="Pfam" id="PF01695"/>
    </source>
</evidence>
<dbReference type="InterPro" id="IPR002611">
    <property type="entry name" value="IstB_ATP-bd"/>
</dbReference>
<gene>
    <name evidence="2" type="ORF">SAMN04489760_1371</name>
</gene>
<dbReference type="EMBL" id="FOBS01000037">
    <property type="protein sequence ID" value="SEM70833.1"/>
    <property type="molecule type" value="Genomic_DNA"/>
</dbReference>
<name>A0A1H8AJY7_9BACT</name>